<dbReference type="Proteomes" id="UP000276133">
    <property type="component" value="Unassembled WGS sequence"/>
</dbReference>
<dbReference type="AlphaFoldDB" id="A0A3M7SU59"/>
<evidence type="ECO:0000313" key="1">
    <source>
        <dbReference type="EMBL" id="RNA39343.1"/>
    </source>
</evidence>
<protein>
    <submittedName>
        <fullName evidence="1">Uncharacterized protein</fullName>
    </submittedName>
</protein>
<sequence>MKQSETTFVSPTPEGAILHNLHRFCRLPQEQIFDIWNKRARGSVFFLFLDTDLSTPQLCNILKRDIFTCSLKNNYSYSIEKSSS</sequence>
<dbReference type="EMBL" id="REGN01000757">
    <property type="protein sequence ID" value="RNA39343.1"/>
    <property type="molecule type" value="Genomic_DNA"/>
</dbReference>
<evidence type="ECO:0000313" key="2">
    <source>
        <dbReference type="Proteomes" id="UP000276133"/>
    </source>
</evidence>
<comment type="caution">
    <text evidence="1">The sequence shown here is derived from an EMBL/GenBank/DDBJ whole genome shotgun (WGS) entry which is preliminary data.</text>
</comment>
<accession>A0A3M7SU59</accession>
<reference evidence="1 2" key="1">
    <citation type="journal article" date="2018" name="Sci. Rep.">
        <title>Genomic signatures of local adaptation to the degree of environmental predictability in rotifers.</title>
        <authorList>
            <person name="Franch-Gras L."/>
            <person name="Hahn C."/>
            <person name="Garcia-Roger E.M."/>
            <person name="Carmona M.J."/>
            <person name="Serra M."/>
            <person name="Gomez A."/>
        </authorList>
    </citation>
    <scope>NUCLEOTIDE SEQUENCE [LARGE SCALE GENOMIC DNA]</scope>
    <source>
        <strain evidence="1">HYR1</strain>
    </source>
</reference>
<name>A0A3M7SU59_BRAPC</name>
<organism evidence="1 2">
    <name type="scientific">Brachionus plicatilis</name>
    <name type="common">Marine rotifer</name>
    <name type="synonym">Brachionus muelleri</name>
    <dbReference type="NCBI Taxonomy" id="10195"/>
    <lineage>
        <taxon>Eukaryota</taxon>
        <taxon>Metazoa</taxon>
        <taxon>Spiralia</taxon>
        <taxon>Gnathifera</taxon>
        <taxon>Rotifera</taxon>
        <taxon>Eurotatoria</taxon>
        <taxon>Monogononta</taxon>
        <taxon>Pseudotrocha</taxon>
        <taxon>Ploima</taxon>
        <taxon>Brachionidae</taxon>
        <taxon>Brachionus</taxon>
    </lineage>
</organism>
<gene>
    <name evidence="1" type="ORF">BpHYR1_032453</name>
</gene>
<keyword evidence="2" id="KW-1185">Reference proteome</keyword>
<proteinExistence type="predicted"/>